<gene>
    <name evidence="5 8" type="primary">truB</name>
    <name evidence="8" type="ORF">H8E80_00400</name>
</gene>
<comment type="caution">
    <text evidence="8">The sequence shown here is derived from an EMBL/GenBank/DDBJ whole genome shotgun (WGS) entry which is preliminary data.</text>
</comment>
<dbReference type="PANTHER" id="PTHR13767">
    <property type="entry name" value="TRNA-PSEUDOURIDINE SYNTHASE"/>
    <property type="match status" value="1"/>
</dbReference>
<evidence type="ECO:0000256" key="2">
    <source>
        <dbReference type="ARBA" id="ARBA00005642"/>
    </source>
</evidence>
<dbReference type="SUPFAM" id="SSF55120">
    <property type="entry name" value="Pseudouridine synthase"/>
    <property type="match status" value="1"/>
</dbReference>
<dbReference type="InterPro" id="IPR002501">
    <property type="entry name" value="PsdUridine_synth_N"/>
</dbReference>
<dbReference type="AlphaFoldDB" id="A0A8J6TAT0"/>
<protein>
    <recommendedName>
        <fullName evidence="5">tRNA pseudouridine synthase B</fullName>
        <ecNumber evidence="5">5.4.99.25</ecNumber>
    </recommendedName>
    <alternativeName>
        <fullName evidence="5">tRNA pseudouridine(55) synthase</fullName>
        <shortName evidence="5">Psi55 synthase</shortName>
    </alternativeName>
    <alternativeName>
        <fullName evidence="5">tRNA pseudouridylate synthase</fullName>
    </alternativeName>
    <alternativeName>
        <fullName evidence="5">tRNA-uridine isomerase</fullName>
    </alternativeName>
</protein>
<evidence type="ECO:0000256" key="5">
    <source>
        <dbReference type="HAMAP-Rule" id="MF_01080"/>
    </source>
</evidence>
<organism evidence="8 9">
    <name type="scientific">Candidatus Desulfaltia bathyphila</name>
    <dbReference type="NCBI Taxonomy" id="2841697"/>
    <lineage>
        <taxon>Bacteria</taxon>
        <taxon>Pseudomonadati</taxon>
        <taxon>Thermodesulfobacteriota</taxon>
        <taxon>Desulfobacteria</taxon>
        <taxon>Desulfobacterales</taxon>
        <taxon>Desulfobacterales incertae sedis</taxon>
        <taxon>Candidatus Desulfaltia</taxon>
    </lineage>
</organism>
<comment type="function">
    <text evidence="5">Responsible for synthesis of pseudouridine from uracil-55 in the psi GC loop of transfer RNAs.</text>
</comment>
<sequence>MQHQLNGILVVDKPANMTSAKVVAHVKKLLGAGKTGHAGTLDPFATGVLVCCLNDATKLCRFLLHDKKKYVAVIHLGIETDTQDFTGNIISTSDKTTFPDKKLRLTFKQFEGAVKQRPPVYSALKHKGVPLYKLARRGKPVQKEARSVFVSYIKILEISLPLIRFEVSCSAGTYIRTLCADIGEALGCGGCLKELRRIESSGFTISQALTLPEMEDLHLSHKLSARLISMSDTLQYMPKYIADNILSDKLKHGRIIARQDIILQQTDIHEDFIKIVDTNDDLIAILNLEKDSDRYHYCCVFPKQ</sequence>
<name>A0A8J6TAT0_9BACT</name>
<keyword evidence="4 5" id="KW-0413">Isomerase</keyword>
<dbReference type="EMBL" id="JACNLL010000008">
    <property type="protein sequence ID" value="MBC8198495.1"/>
    <property type="molecule type" value="Genomic_DNA"/>
</dbReference>
<evidence type="ECO:0000256" key="1">
    <source>
        <dbReference type="ARBA" id="ARBA00000385"/>
    </source>
</evidence>
<evidence type="ECO:0000259" key="6">
    <source>
        <dbReference type="Pfam" id="PF01509"/>
    </source>
</evidence>
<evidence type="ECO:0000259" key="7">
    <source>
        <dbReference type="Pfam" id="PF16198"/>
    </source>
</evidence>
<dbReference type="HAMAP" id="MF_01080">
    <property type="entry name" value="TruB_bact"/>
    <property type="match status" value="1"/>
</dbReference>
<dbReference type="GO" id="GO:0031119">
    <property type="term" value="P:tRNA pseudouridine synthesis"/>
    <property type="evidence" value="ECO:0007669"/>
    <property type="project" value="UniProtKB-UniRule"/>
</dbReference>
<dbReference type="GO" id="GO:0160148">
    <property type="term" value="F:tRNA pseudouridine(55) synthase activity"/>
    <property type="evidence" value="ECO:0007669"/>
    <property type="project" value="UniProtKB-EC"/>
</dbReference>
<evidence type="ECO:0000313" key="8">
    <source>
        <dbReference type="EMBL" id="MBC8198495.1"/>
    </source>
</evidence>
<accession>A0A8J6TAT0</accession>
<dbReference type="InterPro" id="IPR014780">
    <property type="entry name" value="tRNA_psdUridine_synth_TruB"/>
</dbReference>
<proteinExistence type="inferred from homology"/>
<dbReference type="InterPro" id="IPR032819">
    <property type="entry name" value="TruB_C"/>
</dbReference>
<dbReference type="Proteomes" id="UP000603545">
    <property type="component" value="Unassembled WGS sequence"/>
</dbReference>
<keyword evidence="3 5" id="KW-0819">tRNA processing</keyword>
<dbReference type="Pfam" id="PF16198">
    <property type="entry name" value="TruB_C_2"/>
    <property type="match status" value="1"/>
</dbReference>
<dbReference type="Gene3D" id="3.30.2350.10">
    <property type="entry name" value="Pseudouridine synthase"/>
    <property type="match status" value="1"/>
</dbReference>
<feature type="active site" description="Nucleophile" evidence="5">
    <location>
        <position position="42"/>
    </location>
</feature>
<feature type="domain" description="Pseudouridine synthase II N-terminal" evidence="6">
    <location>
        <begin position="27"/>
        <end position="175"/>
    </location>
</feature>
<dbReference type="GO" id="GO:1990481">
    <property type="term" value="P:mRNA pseudouridine synthesis"/>
    <property type="evidence" value="ECO:0007669"/>
    <property type="project" value="TreeGrafter"/>
</dbReference>
<dbReference type="NCBIfam" id="TIGR00431">
    <property type="entry name" value="TruB"/>
    <property type="match status" value="1"/>
</dbReference>
<comment type="catalytic activity">
    <reaction evidence="1 5">
        <text>uridine(55) in tRNA = pseudouridine(55) in tRNA</text>
        <dbReference type="Rhea" id="RHEA:42532"/>
        <dbReference type="Rhea" id="RHEA-COMP:10101"/>
        <dbReference type="Rhea" id="RHEA-COMP:10102"/>
        <dbReference type="ChEBI" id="CHEBI:65314"/>
        <dbReference type="ChEBI" id="CHEBI:65315"/>
        <dbReference type="EC" id="5.4.99.25"/>
    </reaction>
</comment>
<reference evidence="8 9" key="1">
    <citation type="submission" date="2020-08" db="EMBL/GenBank/DDBJ databases">
        <title>Bridging the membrane lipid divide: bacteria of the FCB group superphylum have the potential to synthesize archaeal ether lipids.</title>
        <authorList>
            <person name="Villanueva L."/>
            <person name="Von Meijenfeldt F.A.B."/>
            <person name="Westbye A.B."/>
            <person name="Yadav S."/>
            <person name="Hopmans E.C."/>
            <person name="Dutilh B.E."/>
            <person name="Sinninghe Damste J.S."/>
        </authorList>
    </citation>
    <scope>NUCLEOTIDE SEQUENCE [LARGE SCALE GENOMIC DNA]</scope>
    <source>
        <strain evidence="8">NIOZ-UU82</strain>
    </source>
</reference>
<dbReference type="Pfam" id="PF01509">
    <property type="entry name" value="TruB_N"/>
    <property type="match status" value="1"/>
</dbReference>
<dbReference type="CDD" id="cd02573">
    <property type="entry name" value="PseudoU_synth_EcTruB"/>
    <property type="match status" value="1"/>
</dbReference>
<dbReference type="GO" id="GO:0003723">
    <property type="term" value="F:RNA binding"/>
    <property type="evidence" value="ECO:0007669"/>
    <property type="project" value="InterPro"/>
</dbReference>
<dbReference type="InterPro" id="IPR020103">
    <property type="entry name" value="PsdUridine_synth_cat_dom_sf"/>
</dbReference>
<comment type="similarity">
    <text evidence="2 5">Belongs to the pseudouridine synthase TruB family. Type 1 subfamily.</text>
</comment>
<feature type="domain" description="tRNA pseudouridylate synthase B C-terminal" evidence="7">
    <location>
        <begin position="176"/>
        <end position="219"/>
    </location>
</feature>
<dbReference type="PANTHER" id="PTHR13767:SF2">
    <property type="entry name" value="PSEUDOURIDYLATE SYNTHASE TRUB1"/>
    <property type="match status" value="1"/>
</dbReference>
<evidence type="ECO:0000256" key="3">
    <source>
        <dbReference type="ARBA" id="ARBA00022694"/>
    </source>
</evidence>
<evidence type="ECO:0000313" key="9">
    <source>
        <dbReference type="Proteomes" id="UP000603545"/>
    </source>
</evidence>
<dbReference type="EC" id="5.4.99.25" evidence="5"/>
<evidence type="ECO:0000256" key="4">
    <source>
        <dbReference type="ARBA" id="ARBA00023235"/>
    </source>
</evidence>